<evidence type="ECO:0008006" key="2">
    <source>
        <dbReference type="Google" id="ProtNLM"/>
    </source>
</evidence>
<proteinExistence type="predicted"/>
<accession>A0A6J5NR03</accession>
<reference evidence="1" key="1">
    <citation type="submission" date="2020-04" db="EMBL/GenBank/DDBJ databases">
        <authorList>
            <person name="Chiriac C."/>
            <person name="Salcher M."/>
            <person name="Ghai R."/>
            <person name="Kavagutti S V."/>
        </authorList>
    </citation>
    <scope>NUCLEOTIDE SEQUENCE</scope>
</reference>
<gene>
    <name evidence="1" type="ORF">UFOVP782_19</name>
</gene>
<protein>
    <recommendedName>
        <fullName evidence="2">DUF1360 domain-containing protein</fullName>
    </recommendedName>
</protein>
<sequence>MIDRLITAILIGTLWAVVHYSEPYKFIINKLGLKNFKLLNCVTCSGYWISLAFLACQNFDYWSILYAAVGSVTANEINKRLYAI</sequence>
<dbReference type="EMBL" id="LR796735">
    <property type="protein sequence ID" value="CAB4162200.1"/>
    <property type="molecule type" value="Genomic_DNA"/>
</dbReference>
<name>A0A6J5NR03_9CAUD</name>
<evidence type="ECO:0000313" key="1">
    <source>
        <dbReference type="EMBL" id="CAB4162200.1"/>
    </source>
</evidence>
<organism evidence="1">
    <name type="scientific">uncultured Caudovirales phage</name>
    <dbReference type="NCBI Taxonomy" id="2100421"/>
    <lineage>
        <taxon>Viruses</taxon>
        <taxon>Duplodnaviria</taxon>
        <taxon>Heunggongvirae</taxon>
        <taxon>Uroviricota</taxon>
        <taxon>Caudoviricetes</taxon>
        <taxon>Peduoviridae</taxon>
        <taxon>Maltschvirus</taxon>
        <taxon>Maltschvirus maltsch</taxon>
    </lineage>
</organism>